<dbReference type="InterPro" id="IPR015797">
    <property type="entry name" value="NUDIX_hydrolase-like_dom_sf"/>
</dbReference>
<gene>
    <name evidence="4" type="ORF">SAMN05216276_10028</name>
</gene>
<dbReference type="PROSITE" id="PS51462">
    <property type="entry name" value="NUDIX"/>
    <property type="match status" value="1"/>
</dbReference>
<evidence type="ECO:0000256" key="1">
    <source>
        <dbReference type="ARBA" id="ARBA00005582"/>
    </source>
</evidence>
<evidence type="ECO:0000256" key="2">
    <source>
        <dbReference type="ARBA" id="ARBA00022801"/>
    </source>
</evidence>
<dbReference type="Proteomes" id="UP000198282">
    <property type="component" value="Unassembled WGS sequence"/>
</dbReference>
<dbReference type="PANTHER" id="PTHR43736">
    <property type="entry name" value="ADP-RIBOSE PYROPHOSPHATASE"/>
    <property type="match status" value="1"/>
</dbReference>
<accession>A0A239AMT7</accession>
<dbReference type="EMBL" id="FZOD01000002">
    <property type="protein sequence ID" value="SNR96374.1"/>
    <property type="molecule type" value="Genomic_DNA"/>
</dbReference>
<dbReference type="PANTHER" id="PTHR43736:SF1">
    <property type="entry name" value="DIHYDRONEOPTERIN TRIPHOSPHATE DIPHOSPHATASE"/>
    <property type="match status" value="1"/>
</dbReference>
<dbReference type="InterPro" id="IPR000086">
    <property type="entry name" value="NUDIX_hydrolase_dom"/>
</dbReference>
<evidence type="ECO:0000313" key="5">
    <source>
        <dbReference type="Proteomes" id="UP000198282"/>
    </source>
</evidence>
<name>A0A239AMT7_9ACTN</name>
<reference evidence="4 5" key="1">
    <citation type="submission" date="2017-06" db="EMBL/GenBank/DDBJ databases">
        <authorList>
            <person name="Kim H.J."/>
            <person name="Triplett B.A."/>
        </authorList>
    </citation>
    <scope>NUCLEOTIDE SEQUENCE [LARGE SCALE GENOMIC DNA]</scope>
    <source>
        <strain evidence="4 5">CGMCC 4.2132</strain>
    </source>
</reference>
<organism evidence="4 5">
    <name type="scientific">Streptosporangium subroseum</name>
    <dbReference type="NCBI Taxonomy" id="106412"/>
    <lineage>
        <taxon>Bacteria</taxon>
        <taxon>Bacillati</taxon>
        <taxon>Actinomycetota</taxon>
        <taxon>Actinomycetes</taxon>
        <taxon>Streptosporangiales</taxon>
        <taxon>Streptosporangiaceae</taxon>
        <taxon>Streptosporangium</taxon>
    </lineage>
</organism>
<dbReference type="AlphaFoldDB" id="A0A239AMT7"/>
<comment type="similarity">
    <text evidence="1">Belongs to the Nudix hydrolase family.</text>
</comment>
<dbReference type="InterPro" id="IPR020084">
    <property type="entry name" value="NUDIX_hydrolase_CS"/>
</dbReference>
<sequence length="174" mass="19700">MRWQVHSEEPLYTDQWLDVRVADVELPDGRHLDHRLIRTAPGAGAVVTDDDRRVLLIWRHRFITDSWGWEIPMGKIDEGEEPVAAAAREAEEETGWRPGPLSPLLYTQPTNGLSDSAHHIFRAGGATHIGPPTEAWEAERIEWVPLADIRRLIDKRDILCGTSMAALLYILTEP</sequence>
<keyword evidence="5" id="KW-1185">Reference proteome</keyword>
<dbReference type="RefSeq" id="WP_089205419.1">
    <property type="nucleotide sequence ID" value="NZ_FZOD01000002.1"/>
</dbReference>
<feature type="domain" description="Nudix hydrolase" evidence="3">
    <location>
        <begin position="38"/>
        <end position="166"/>
    </location>
</feature>
<dbReference type="OrthoDB" id="177518at2"/>
<protein>
    <submittedName>
        <fullName evidence="4">ADP-ribose pyrophosphatase YjhB, NUDIX family</fullName>
    </submittedName>
</protein>
<proteinExistence type="inferred from homology"/>
<dbReference type="GO" id="GO:0016787">
    <property type="term" value="F:hydrolase activity"/>
    <property type="evidence" value="ECO:0007669"/>
    <property type="project" value="UniProtKB-KW"/>
</dbReference>
<evidence type="ECO:0000259" key="3">
    <source>
        <dbReference type="PROSITE" id="PS51462"/>
    </source>
</evidence>
<dbReference type="Gene3D" id="3.90.79.10">
    <property type="entry name" value="Nucleoside Triphosphate Pyrophosphohydrolase"/>
    <property type="match status" value="1"/>
</dbReference>
<keyword evidence="2" id="KW-0378">Hydrolase</keyword>
<evidence type="ECO:0000313" key="4">
    <source>
        <dbReference type="EMBL" id="SNR96374.1"/>
    </source>
</evidence>
<dbReference type="Pfam" id="PF00293">
    <property type="entry name" value="NUDIX"/>
    <property type="match status" value="1"/>
</dbReference>
<dbReference type="PROSITE" id="PS00893">
    <property type="entry name" value="NUDIX_BOX"/>
    <property type="match status" value="1"/>
</dbReference>
<dbReference type="SUPFAM" id="SSF55811">
    <property type="entry name" value="Nudix"/>
    <property type="match status" value="1"/>
</dbReference>